<organism evidence="1 2">
    <name type="scientific">Senegalia massiliensis</name>
    <dbReference type="NCBI Taxonomy" id="1720316"/>
    <lineage>
        <taxon>Bacteria</taxon>
        <taxon>Bacillati</taxon>
        <taxon>Bacillota</taxon>
        <taxon>Clostridia</taxon>
        <taxon>Eubacteriales</taxon>
        <taxon>Clostridiaceae</taxon>
        <taxon>Senegalia</taxon>
    </lineage>
</organism>
<accession>A0A845QXF9</accession>
<dbReference type="Proteomes" id="UP000467132">
    <property type="component" value="Unassembled WGS sequence"/>
</dbReference>
<dbReference type="RefSeq" id="WP_160196317.1">
    <property type="nucleotide sequence ID" value="NZ_QXXA01000004.1"/>
</dbReference>
<protein>
    <submittedName>
        <fullName evidence="1">Uncharacterized protein</fullName>
    </submittedName>
</protein>
<proteinExistence type="predicted"/>
<dbReference type="OrthoDB" id="1954502at2"/>
<keyword evidence="2" id="KW-1185">Reference proteome</keyword>
<comment type="caution">
    <text evidence="1">The sequence shown here is derived from an EMBL/GenBank/DDBJ whole genome shotgun (WGS) entry which is preliminary data.</text>
</comment>
<dbReference type="AlphaFoldDB" id="A0A845QXF9"/>
<sequence>MNTINQFVKYVKLDEEKRILLAVQNSYQTFLHEEESKKMILEGLKSILNDDFKKLEIGKNVCRITVQEGKEEECKEKIYEELVKSLEMAMAFMSQMQNKDNQ</sequence>
<evidence type="ECO:0000313" key="2">
    <source>
        <dbReference type="Proteomes" id="UP000467132"/>
    </source>
</evidence>
<gene>
    <name evidence="1" type="ORF">D3Z33_03030</name>
</gene>
<evidence type="ECO:0000313" key="1">
    <source>
        <dbReference type="EMBL" id="NBI05828.1"/>
    </source>
</evidence>
<reference evidence="1 2" key="1">
    <citation type="submission" date="2018-08" db="EMBL/GenBank/DDBJ databases">
        <title>Murine metabolic-syndrome-specific gut microbial biobank.</title>
        <authorList>
            <person name="Liu C."/>
        </authorList>
    </citation>
    <scope>NUCLEOTIDE SEQUENCE [LARGE SCALE GENOMIC DNA]</scope>
    <source>
        <strain evidence="1 2">583</strain>
    </source>
</reference>
<dbReference type="EMBL" id="QXXA01000004">
    <property type="protein sequence ID" value="NBI05828.1"/>
    <property type="molecule type" value="Genomic_DNA"/>
</dbReference>
<name>A0A845QXF9_9CLOT</name>